<accession>A0AAD6YZJ3</accession>
<dbReference type="Gene3D" id="2.60.120.260">
    <property type="entry name" value="Galactose-binding domain-like"/>
    <property type="match status" value="2"/>
</dbReference>
<sequence length="447" mass="46366">MTMNVAIIDERELDYAGTWIDSGSPVEFQGTTRWSGTQGSTASFSFNGTSVAVFGSVAAVQSPQVSFTFLVDNAIQGTYAPPSGMTSVAHHEPFWASPPLGDGEHTLVITQTQAMATGVIYLDYIMWNTTSVAVPAYFIDDRDLRVTYTPPWRLFGSDPDLMHTSQGSSKRGDSLSLQFEGTAISHYGGINEGSAGDVLNASFSVDGGPSAFFVPSPQPSSIATNSLYYSSGNLKPGTHTLVVTAENAHTVWADYWLVTPNPASFLSPSASRSSTSASSPAATTAPKPKHTAAIAGSVVAGVVLLFLLLGALFVRRRHRRKIQRQPIDDENMVPMAQAALQVTPFPTAGTNGTGTPPKFAASGNPFSDPVTGGAPPAHFAGESGSSASASAGSVAGASSNDPSSRAPAATSGVLPSRKMARYGTPPTRAAASEDGGGAGAEPPRYEP</sequence>
<evidence type="ECO:0008006" key="5">
    <source>
        <dbReference type="Google" id="ProtNLM"/>
    </source>
</evidence>
<name>A0AAD6YZJ3_9AGAR</name>
<feature type="region of interest" description="Disordered" evidence="1">
    <location>
        <begin position="267"/>
        <end position="287"/>
    </location>
</feature>
<feature type="compositionally biased region" description="Low complexity" evidence="1">
    <location>
        <begin position="380"/>
        <end position="399"/>
    </location>
</feature>
<feature type="transmembrane region" description="Helical" evidence="2">
    <location>
        <begin position="292"/>
        <end position="314"/>
    </location>
</feature>
<keyword evidence="2" id="KW-0812">Transmembrane</keyword>
<evidence type="ECO:0000256" key="2">
    <source>
        <dbReference type="SAM" id="Phobius"/>
    </source>
</evidence>
<proteinExistence type="predicted"/>
<organism evidence="3 4">
    <name type="scientific">Mycena albidolilacea</name>
    <dbReference type="NCBI Taxonomy" id="1033008"/>
    <lineage>
        <taxon>Eukaryota</taxon>
        <taxon>Fungi</taxon>
        <taxon>Dikarya</taxon>
        <taxon>Basidiomycota</taxon>
        <taxon>Agaricomycotina</taxon>
        <taxon>Agaricomycetes</taxon>
        <taxon>Agaricomycetidae</taxon>
        <taxon>Agaricales</taxon>
        <taxon>Marasmiineae</taxon>
        <taxon>Mycenaceae</taxon>
        <taxon>Mycena</taxon>
    </lineage>
</organism>
<protein>
    <recommendedName>
        <fullName evidence="5">Transmembrane protein</fullName>
    </recommendedName>
</protein>
<dbReference type="Proteomes" id="UP001218218">
    <property type="component" value="Unassembled WGS sequence"/>
</dbReference>
<reference evidence="3" key="1">
    <citation type="submission" date="2023-03" db="EMBL/GenBank/DDBJ databases">
        <title>Massive genome expansion in bonnet fungi (Mycena s.s.) driven by repeated elements and novel gene families across ecological guilds.</title>
        <authorList>
            <consortium name="Lawrence Berkeley National Laboratory"/>
            <person name="Harder C.B."/>
            <person name="Miyauchi S."/>
            <person name="Viragh M."/>
            <person name="Kuo A."/>
            <person name="Thoen E."/>
            <person name="Andreopoulos B."/>
            <person name="Lu D."/>
            <person name="Skrede I."/>
            <person name="Drula E."/>
            <person name="Henrissat B."/>
            <person name="Morin E."/>
            <person name="Kohler A."/>
            <person name="Barry K."/>
            <person name="LaButti K."/>
            <person name="Morin E."/>
            <person name="Salamov A."/>
            <person name="Lipzen A."/>
            <person name="Mereny Z."/>
            <person name="Hegedus B."/>
            <person name="Baldrian P."/>
            <person name="Stursova M."/>
            <person name="Weitz H."/>
            <person name="Taylor A."/>
            <person name="Grigoriev I.V."/>
            <person name="Nagy L.G."/>
            <person name="Martin F."/>
            <person name="Kauserud H."/>
        </authorList>
    </citation>
    <scope>NUCLEOTIDE SEQUENCE</scope>
    <source>
        <strain evidence="3">CBHHK002</strain>
    </source>
</reference>
<evidence type="ECO:0000313" key="3">
    <source>
        <dbReference type="EMBL" id="KAJ7302325.1"/>
    </source>
</evidence>
<feature type="region of interest" description="Disordered" evidence="1">
    <location>
        <begin position="344"/>
        <end position="447"/>
    </location>
</feature>
<keyword evidence="2" id="KW-0472">Membrane</keyword>
<keyword evidence="2" id="KW-1133">Transmembrane helix</keyword>
<gene>
    <name evidence="3" type="ORF">DFH08DRAFT_73881</name>
</gene>
<keyword evidence="4" id="KW-1185">Reference proteome</keyword>
<dbReference type="AlphaFoldDB" id="A0AAD6YZJ3"/>
<comment type="caution">
    <text evidence="3">The sequence shown here is derived from an EMBL/GenBank/DDBJ whole genome shotgun (WGS) entry which is preliminary data.</text>
</comment>
<evidence type="ECO:0000313" key="4">
    <source>
        <dbReference type="Proteomes" id="UP001218218"/>
    </source>
</evidence>
<feature type="compositionally biased region" description="Low complexity" evidence="1">
    <location>
        <begin position="344"/>
        <end position="357"/>
    </location>
</feature>
<evidence type="ECO:0000256" key="1">
    <source>
        <dbReference type="SAM" id="MobiDB-lite"/>
    </source>
</evidence>
<dbReference type="EMBL" id="JARIHO010000117">
    <property type="protein sequence ID" value="KAJ7302325.1"/>
    <property type="molecule type" value="Genomic_DNA"/>
</dbReference>